<evidence type="ECO:0000313" key="2">
    <source>
        <dbReference type="EMBL" id="MEA0971084.1"/>
    </source>
</evidence>
<proteinExistence type="predicted"/>
<accession>A0ABU5ND43</accession>
<dbReference type="Gene3D" id="3.10.450.240">
    <property type="match status" value="1"/>
</dbReference>
<dbReference type="Proteomes" id="UP001291687">
    <property type="component" value="Unassembled WGS sequence"/>
</dbReference>
<gene>
    <name evidence="2" type="ORF">Megvenef_01056</name>
</gene>
<keyword evidence="3" id="KW-1185">Reference proteome</keyword>
<feature type="domain" description="Tim44-like" evidence="1">
    <location>
        <begin position="94"/>
        <end position="220"/>
    </location>
</feature>
<dbReference type="EMBL" id="JARJFB010000079">
    <property type="protein sequence ID" value="MEA0971084.1"/>
    <property type="molecule type" value="Genomic_DNA"/>
</dbReference>
<dbReference type="SMART" id="SM00978">
    <property type="entry name" value="Tim44"/>
    <property type="match status" value="1"/>
</dbReference>
<reference evidence="2 3" key="1">
    <citation type="submission" date="2023-03" db="EMBL/GenBank/DDBJ databases">
        <title>Host association and intracellularity evolved multiple times independently in the Rickettsiales.</title>
        <authorList>
            <person name="Castelli M."/>
            <person name="Nardi T."/>
            <person name="Gammuto L."/>
            <person name="Bellinzona G."/>
            <person name="Sabaneyeva E."/>
            <person name="Potekhin A."/>
            <person name="Serra V."/>
            <person name="Petroni G."/>
            <person name="Sassera D."/>
        </authorList>
    </citation>
    <scope>NUCLEOTIDE SEQUENCE [LARGE SCALE GENOMIC DNA]</scope>
    <source>
        <strain evidence="2 3">Sr 2-6</strain>
    </source>
</reference>
<evidence type="ECO:0000313" key="3">
    <source>
        <dbReference type="Proteomes" id="UP001291687"/>
    </source>
</evidence>
<comment type="caution">
    <text evidence="2">The sequence shown here is derived from an EMBL/GenBank/DDBJ whole genome shotgun (WGS) entry which is preliminary data.</text>
</comment>
<dbReference type="InterPro" id="IPR032710">
    <property type="entry name" value="NTF2-like_dom_sf"/>
</dbReference>
<protein>
    <submittedName>
        <fullName evidence="2">Tim44-like domain protein</fullName>
    </submittedName>
</protein>
<dbReference type="SUPFAM" id="SSF54427">
    <property type="entry name" value="NTF2-like"/>
    <property type="match status" value="1"/>
</dbReference>
<dbReference type="RefSeq" id="WP_322776985.1">
    <property type="nucleotide sequence ID" value="NZ_JARJFB010000079.1"/>
</dbReference>
<dbReference type="NCBIfam" id="NF033779">
    <property type="entry name" value="Tim44_TimA_adap"/>
    <property type="match status" value="1"/>
</dbReference>
<sequence>MSGQLIELIIFAGIAFFVINKLIATLGTTSDDDPTKRPSFFGEKTSMKDVTTSSTTITNKESSIKASILKPTFATRKNKIDLRGLVVPENDTDVKEGLVDVMNRVPSFNIHNFLKGAKVAFRMIIDAAYKNNEKELEQLVDKRYIQHFKGLSTGYGEYISQNDPELQISEIYMFGNNIFIKILFVGKNITNKIKDLHEEWTFTRSTISSGNEWYLTNIDRPQ</sequence>
<organism evidence="2 3">
    <name type="scientific">Candidatus Megaera venefica</name>
    <dbReference type="NCBI Taxonomy" id="2055910"/>
    <lineage>
        <taxon>Bacteria</taxon>
        <taxon>Pseudomonadati</taxon>
        <taxon>Pseudomonadota</taxon>
        <taxon>Alphaproteobacteria</taxon>
        <taxon>Rickettsiales</taxon>
        <taxon>Rickettsiaceae</taxon>
        <taxon>Candidatus Megaera</taxon>
    </lineage>
</organism>
<dbReference type="InterPro" id="IPR007379">
    <property type="entry name" value="Tim44-like_dom"/>
</dbReference>
<evidence type="ECO:0000259" key="1">
    <source>
        <dbReference type="SMART" id="SM00978"/>
    </source>
</evidence>
<name>A0ABU5ND43_9RICK</name>